<proteinExistence type="inferred from homology"/>
<dbReference type="SUPFAM" id="SSF56935">
    <property type="entry name" value="Porins"/>
    <property type="match status" value="1"/>
</dbReference>
<comment type="subcellular location">
    <subcellularLocation>
        <location evidence="1 12">Cell outer membrane</location>
        <topology evidence="1 12">Multi-pass membrane protein</topology>
    </subcellularLocation>
</comment>
<keyword evidence="6" id="KW-0732">Signal</keyword>
<reference evidence="14 15" key="1">
    <citation type="submission" date="2019-03" db="EMBL/GenBank/DDBJ databases">
        <title>Draft genome sequences of novel Actinobacteria.</title>
        <authorList>
            <person name="Sahin N."/>
            <person name="Ay H."/>
            <person name="Saygin H."/>
        </authorList>
    </citation>
    <scope>NUCLEOTIDE SEQUENCE [LARGE SCALE GENOMIC DNA]</scope>
    <source>
        <strain evidence="14 15">KC310</strain>
    </source>
</reference>
<evidence type="ECO:0000256" key="2">
    <source>
        <dbReference type="ARBA" id="ARBA00022448"/>
    </source>
</evidence>
<evidence type="ECO:0000256" key="4">
    <source>
        <dbReference type="ARBA" id="ARBA00022496"/>
    </source>
</evidence>
<evidence type="ECO:0000256" key="7">
    <source>
        <dbReference type="ARBA" id="ARBA00023004"/>
    </source>
</evidence>
<sequence>NSGPNYGLEAARSRQFEVGAKWQGAVHRVEAAWFDARTRGEIVPAATVNGRTVYQNADSVRRRGMELSWSASAGAFTPRAAYTYLDAFFGSAYTGAGGTAVAEGNRLPGTARHVARLSLDYAPNAAWTVGAAVDLSAKAYANDTNTESAP</sequence>
<keyword evidence="10 12" id="KW-0472">Membrane</keyword>
<evidence type="ECO:0000256" key="9">
    <source>
        <dbReference type="ARBA" id="ARBA00023077"/>
    </source>
</evidence>
<dbReference type="InterPro" id="IPR039426">
    <property type="entry name" value="TonB-dep_rcpt-like"/>
</dbReference>
<dbReference type="PROSITE" id="PS52016">
    <property type="entry name" value="TONB_DEPENDENT_REC_3"/>
    <property type="match status" value="1"/>
</dbReference>
<dbReference type="InterPro" id="IPR036942">
    <property type="entry name" value="Beta-barrel_TonB_sf"/>
</dbReference>
<keyword evidence="14" id="KW-0675">Receptor</keyword>
<keyword evidence="9" id="KW-0798">TonB box</keyword>
<keyword evidence="2 12" id="KW-0813">Transport</keyword>
<keyword evidence="15" id="KW-1185">Reference proteome</keyword>
<evidence type="ECO:0000256" key="1">
    <source>
        <dbReference type="ARBA" id="ARBA00004571"/>
    </source>
</evidence>
<feature type="non-terminal residue" evidence="14">
    <location>
        <position position="1"/>
    </location>
</feature>
<name>A0A4R4TS35_9ACTN</name>
<accession>A0A4R4TS35</accession>
<dbReference type="Gene3D" id="2.40.170.20">
    <property type="entry name" value="TonB-dependent receptor, beta-barrel domain"/>
    <property type="match status" value="1"/>
</dbReference>
<evidence type="ECO:0000256" key="12">
    <source>
        <dbReference type="PROSITE-ProRule" id="PRU01360"/>
    </source>
</evidence>
<keyword evidence="11 12" id="KW-0998">Cell outer membrane</keyword>
<evidence type="ECO:0000256" key="6">
    <source>
        <dbReference type="ARBA" id="ARBA00022729"/>
    </source>
</evidence>
<protein>
    <submittedName>
        <fullName evidence="14">TonB-dependent receptor</fullName>
    </submittedName>
</protein>
<dbReference type="EMBL" id="SMKO01000458">
    <property type="protein sequence ID" value="TDC81031.1"/>
    <property type="molecule type" value="Genomic_DNA"/>
</dbReference>
<dbReference type="GO" id="GO:0015344">
    <property type="term" value="F:siderophore uptake transmembrane transporter activity"/>
    <property type="evidence" value="ECO:0007669"/>
    <property type="project" value="TreeGrafter"/>
</dbReference>
<dbReference type="GO" id="GO:0009279">
    <property type="term" value="C:cell outer membrane"/>
    <property type="evidence" value="ECO:0007669"/>
    <property type="project" value="UniProtKB-SubCell"/>
</dbReference>
<keyword evidence="8" id="KW-0406">Ion transport</keyword>
<evidence type="ECO:0000256" key="3">
    <source>
        <dbReference type="ARBA" id="ARBA00022452"/>
    </source>
</evidence>
<gene>
    <name evidence="14" type="ORF">E1292_50675</name>
</gene>
<evidence type="ECO:0000256" key="8">
    <source>
        <dbReference type="ARBA" id="ARBA00023065"/>
    </source>
</evidence>
<keyword evidence="7" id="KW-0408">Iron</keyword>
<comment type="similarity">
    <text evidence="12">Belongs to the TonB-dependent receptor family.</text>
</comment>
<keyword evidence="3 12" id="KW-1134">Transmembrane beta strand</keyword>
<evidence type="ECO:0000259" key="13">
    <source>
        <dbReference type="Pfam" id="PF00593"/>
    </source>
</evidence>
<evidence type="ECO:0000313" key="14">
    <source>
        <dbReference type="EMBL" id="TDC81031.1"/>
    </source>
</evidence>
<dbReference type="RefSeq" id="WP_132606901.1">
    <property type="nucleotide sequence ID" value="NZ_SMKO01000458.1"/>
</dbReference>
<organism evidence="14 15">
    <name type="scientific">Nonomuraea deserti</name>
    <dbReference type="NCBI Taxonomy" id="1848322"/>
    <lineage>
        <taxon>Bacteria</taxon>
        <taxon>Bacillati</taxon>
        <taxon>Actinomycetota</taxon>
        <taxon>Actinomycetes</taxon>
        <taxon>Streptosporangiales</taxon>
        <taxon>Streptosporangiaceae</taxon>
        <taxon>Nonomuraea</taxon>
    </lineage>
</organism>
<evidence type="ECO:0000256" key="5">
    <source>
        <dbReference type="ARBA" id="ARBA00022692"/>
    </source>
</evidence>
<feature type="domain" description="TonB-dependent receptor-like beta-barrel" evidence="13">
    <location>
        <begin position="2"/>
        <end position="146"/>
    </location>
</feature>
<keyword evidence="5 12" id="KW-0812">Transmembrane</keyword>
<dbReference type="Proteomes" id="UP000295258">
    <property type="component" value="Unassembled WGS sequence"/>
</dbReference>
<keyword evidence="4" id="KW-0410">Iron transport</keyword>
<evidence type="ECO:0000256" key="11">
    <source>
        <dbReference type="ARBA" id="ARBA00023237"/>
    </source>
</evidence>
<dbReference type="InterPro" id="IPR000531">
    <property type="entry name" value="Beta-barrel_TonB"/>
</dbReference>
<dbReference type="PANTHER" id="PTHR32552:SF68">
    <property type="entry name" value="FERRICHROME OUTER MEMBRANE TRANSPORTER_PHAGE RECEPTOR"/>
    <property type="match status" value="1"/>
</dbReference>
<feature type="non-terminal residue" evidence="14">
    <location>
        <position position="150"/>
    </location>
</feature>
<comment type="caution">
    <text evidence="14">The sequence shown here is derived from an EMBL/GenBank/DDBJ whole genome shotgun (WGS) entry which is preliminary data.</text>
</comment>
<dbReference type="PANTHER" id="PTHR32552">
    <property type="entry name" value="FERRICHROME IRON RECEPTOR-RELATED"/>
    <property type="match status" value="1"/>
</dbReference>
<dbReference type="Pfam" id="PF00593">
    <property type="entry name" value="TonB_dep_Rec_b-barrel"/>
    <property type="match status" value="1"/>
</dbReference>
<evidence type="ECO:0000256" key="10">
    <source>
        <dbReference type="ARBA" id="ARBA00023136"/>
    </source>
</evidence>
<dbReference type="AlphaFoldDB" id="A0A4R4TS35"/>
<evidence type="ECO:0000313" key="15">
    <source>
        <dbReference type="Proteomes" id="UP000295258"/>
    </source>
</evidence>